<feature type="transmembrane region" description="Helical" evidence="1">
    <location>
        <begin position="120"/>
        <end position="147"/>
    </location>
</feature>
<dbReference type="InterPro" id="IPR000014">
    <property type="entry name" value="PAS"/>
</dbReference>
<feature type="transmembrane region" description="Helical" evidence="1">
    <location>
        <begin position="232"/>
        <end position="253"/>
    </location>
</feature>
<evidence type="ECO:0000313" key="7">
    <source>
        <dbReference type="Proteomes" id="UP000292781"/>
    </source>
</evidence>
<feature type="domain" description="PAC" evidence="3">
    <location>
        <begin position="372"/>
        <end position="425"/>
    </location>
</feature>
<feature type="domain" description="GGDEF" evidence="5">
    <location>
        <begin position="718"/>
        <end position="851"/>
    </location>
</feature>
<feature type="domain" description="PAS" evidence="2">
    <location>
        <begin position="298"/>
        <end position="368"/>
    </location>
</feature>
<evidence type="ECO:0000259" key="2">
    <source>
        <dbReference type="PROSITE" id="PS50112"/>
    </source>
</evidence>
<feature type="transmembrane region" description="Helical" evidence="1">
    <location>
        <begin position="86"/>
        <end position="108"/>
    </location>
</feature>
<feature type="transmembrane region" description="Helical" evidence="1">
    <location>
        <begin position="12"/>
        <end position="34"/>
    </location>
</feature>
<feature type="transmembrane region" description="Helical" evidence="1">
    <location>
        <begin position="62"/>
        <end position="80"/>
    </location>
</feature>
<dbReference type="CDD" id="cd01949">
    <property type="entry name" value="GGDEF"/>
    <property type="match status" value="1"/>
</dbReference>
<dbReference type="InterPro" id="IPR052155">
    <property type="entry name" value="Biofilm_reg_signaling"/>
</dbReference>
<dbReference type="Gene3D" id="3.30.450.20">
    <property type="entry name" value="PAS domain"/>
    <property type="match status" value="3"/>
</dbReference>
<dbReference type="GO" id="GO:0003824">
    <property type="term" value="F:catalytic activity"/>
    <property type="evidence" value="ECO:0007669"/>
    <property type="project" value="UniProtKB-ARBA"/>
</dbReference>
<comment type="caution">
    <text evidence="6">The sequence shown here is derived from an EMBL/GenBank/DDBJ whole genome shotgun (WGS) entry which is preliminary data.</text>
</comment>
<dbReference type="Pfam" id="PF00989">
    <property type="entry name" value="PAS"/>
    <property type="match status" value="1"/>
</dbReference>
<gene>
    <name evidence="6" type="ORF">EYW49_16415</name>
</gene>
<dbReference type="FunFam" id="3.30.70.270:FF:000001">
    <property type="entry name" value="Diguanylate cyclase domain protein"/>
    <property type="match status" value="1"/>
</dbReference>
<keyword evidence="7" id="KW-1185">Reference proteome</keyword>
<dbReference type="Pfam" id="PF00563">
    <property type="entry name" value="EAL"/>
    <property type="match status" value="1"/>
</dbReference>
<dbReference type="InterPro" id="IPR000160">
    <property type="entry name" value="GGDEF_dom"/>
</dbReference>
<dbReference type="Gene3D" id="3.30.70.270">
    <property type="match status" value="1"/>
</dbReference>
<dbReference type="InterPro" id="IPR013655">
    <property type="entry name" value="PAS_fold_3"/>
</dbReference>
<dbReference type="Gene3D" id="3.20.20.450">
    <property type="entry name" value="EAL domain"/>
    <property type="match status" value="1"/>
</dbReference>
<dbReference type="InterPro" id="IPR043128">
    <property type="entry name" value="Rev_trsase/Diguanyl_cyclase"/>
</dbReference>
<dbReference type="PROSITE" id="PS50887">
    <property type="entry name" value="GGDEF"/>
    <property type="match status" value="1"/>
</dbReference>
<evidence type="ECO:0000259" key="5">
    <source>
        <dbReference type="PROSITE" id="PS50887"/>
    </source>
</evidence>
<feature type="transmembrane region" description="Helical" evidence="1">
    <location>
        <begin position="265"/>
        <end position="285"/>
    </location>
</feature>
<name>A0A4V2KT06_9HYPH</name>
<dbReference type="Pfam" id="PF08447">
    <property type="entry name" value="PAS_3"/>
    <property type="match status" value="1"/>
</dbReference>
<dbReference type="NCBIfam" id="TIGR00229">
    <property type="entry name" value="sensory_box"/>
    <property type="match status" value="3"/>
</dbReference>
<dbReference type="PROSITE" id="PS50112">
    <property type="entry name" value="PAS"/>
    <property type="match status" value="3"/>
</dbReference>
<dbReference type="InterPro" id="IPR000700">
    <property type="entry name" value="PAS-assoc_C"/>
</dbReference>
<dbReference type="PANTHER" id="PTHR44757">
    <property type="entry name" value="DIGUANYLATE CYCLASE DGCP"/>
    <property type="match status" value="1"/>
</dbReference>
<dbReference type="GO" id="GO:0006355">
    <property type="term" value="P:regulation of DNA-templated transcription"/>
    <property type="evidence" value="ECO:0007669"/>
    <property type="project" value="InterPro"/>
</dbReference>
<dbReference type="PROSITE" id="PS50883">
    <property type="entry name" value="EAL"/>
    <property type="match status" value="1"/>
</dbReference>
<dbReference type="NCBIfam" id="TIGR00254">
    <property type="entry name" value="GGDEF"/>
    <property type="match status" value="1"/>
</dbReference>
<dbReference type="PANTHER" id="PTHR44757:SF4">
    <property type="entry name" value="DIGUANYLATE CYCLASE DGCE-RELATED"/>
    <property type="match status" value="1"/>
</dbReference>
<dbReference type="InterPro" id="IPR029787">
    <property type="entry name" value="Nucleotide_cyclase"/>
</dbReference>
<dbReference type="EMBL" id="SJFN01000027">
    <property type="protein sequence ID" value="TBW35219.1"/>
    <property type="molecule type" value="Genomic_DNA"/>
</dbReference>
<proteinExistence type="predicted"/>
<dbReference type="InterPro" id="IPR013767">
    <property type="entry name" value="PAS_fold"/>
</dbReference>
<protein>
    <submittedName>
        <fullName evidence="6">EAL domain-containing protein</fullName>
    </submittedName>
</protein>
<evidence type="ECO:0000259" key="3">
    <source>
        <dbReference type="PROSITE" id="PS50113"/>
    </source>
</evidence>
<feature type="domain" description="EAL" evidence="4">
    <location>
        <begin position="862"/>
        <end position="1117"/>
    </location>
</feature>
<accession>A0A4V2KT06</accession>
<keyword evidence="1" id="KW-0472">Membrane</keyword>
<reference evidence="6 7" key="1">
    <citation type="submission" date="2019-02" db="EMBL/GenBank/DDBJ databases">
        <title>Siculibacillus lacustris gen. nov., sp. nov., a new rosette-forming bacterium isolated from a freshwater crater lake (Lake St. Ana, Romania).</title>
        <authorList>
            <person name="Felfoldi T."/>
            <person name="Marton Z."/>
            <person name="Szabo A."/>
            <person name="Mentes A."/>
            <person name="Boka K."/>
            <person name="Marialigeti K."/>
            <person name="Mathe I."/>
            <person name="Koncz M."/>
            <person name="Schumann P."/>
            <person name="Toth E."/>
        </authorList>
    </citation>
    <scope>NUCLEOTIDE SEQUENCE [LARGE SCALE GENOMIC DNA]</scope>
    <source>
        <strain evidence="6 7">SA-279</strain>
    </source>
</reference>
<dbReference type="SUPFAM" id="SSF141868">
    <property type="entry name" value="EAL domain-like"/>
    <property type="match status" value="1"/>
</dbReference>
<feature type="domain" description="PAC" evidence="3">
    <location>
        <begin position="502"/>
        <end position="555"/>
    </location>
</feature>
<dbReference type="InterPro" id="IPR035919">
    <property type="entry name" value="EAL_sf"/>
</dbReference>
<feature type="transmembrane region" description="Helical" evidence="1">
    <location>
        <begin position="193"/>
        <end position="212"/>
    </location>
</feature>
<dbReference type="SUPFAM" id="SSF55073">
    <property type="entry name" value="Nucleotide cyclase"/>
    <property type="match status" value="1"/>
</dbReference>
<dbReference type="SUPFAM" id="SSF55785">
    <property type="entry name" value="PYP-like sensor domain (PAS domain)"/>
    <property type="match status" value="3"/>
</dbReference>
<feature type="domain" description="PAS" evidence="2">
    <location>
        <begin position="426"/>
        <end position="498"/>
    </location>
</feature>
<evidence type="ECO:0000259" key="4">
    <source>
        <dbReference type="PROSITE" id="PS50883"/>
    </source>
</evidence>
<dbReference type="Pfam" id="PF13426">
    <property type="entry name" value="PAS_9"/>
    <property type="match status" value="1"/>
</dbReference>
<keyword evidence="1" id="KW-0812">Transmembrane</keyword>
<dbReference type="SMART" id="SM00091">
    <property type="entry name" value="PAS"/>
    <property type="match status" value="3"/>
</dbReference>
<feature type="transmembrane region" description="Helical" evidence="1">
    <location>
        <begin position="153"/>
        <end position="181"/>
    </location>
</feature>
<feature type="transmembrane region" description="Helical" evidence="1">
    <location>
        <begin position="40"/>
        <end position="57"/>
    </location>
</feature>
<dbReference type="SMART" id="SM00267">
    <property type="entry name" value="GGDEF"/>
    <property type="match status" value="1"/>
</dbReference>
<dbReference type="PROSITE" id="PS50113">
    <property type="entry name" value="PAC"/>
    <property type="match status" value="3"/>
</dbReference>
<organism evidence="6 7">
    <name type="scientific">Siculibacillus lacustris</name>
    <dbReference type="NCBI Taxonomy" id="1549641"/>
    <lineage>
        <taxon>Bacteria</taxon>
        <taxon>Pseudomonadati</taxon>
        <taxon>Pseudomonadota</taxon>
        <taxon>Alphaproteobacteria</taxon>
        <taxon>Hyphomicrobiales</taxon>
        <taxon>Ancalomicrobiaceae</taxon>
        <taxon>Siculibacillus</taxon>
    </lineage>
</organism>
<sequence length="1127" mass="123202">MSDRPGGRNLRGLPTLIAVVTIHSLLVIGSVSLLHAPGDLIRIWPATAFLIFSLWRLRPAPLWPAIVLLVVAGIGARLLVGGSLLFSATSVVINFVEVGLGLALLSGLGEARLDRNVPTFLKALGLVGGVVTLVGMPFHAAILALSFDRPWSAVAMSVALGGVIGAALILPLVAAASTAAFRAQLRGRAAVENAALLVMCGTVLWFTVFELHQPTLILMLPVLVAAVRRGRLPAAVFGVLQIGSVLLAGRFGLLAVGWPFAASGLVAAPWIAVAILLPYCIAMLVEELAAEREKISTSETYFRDAMNHSPFGMALLDLDGRCFSVNRALCEFLGYAPDEIIGRASSDFALPEEREKVAPRLHGLVTGRYDDYTIEKRFLHKDGTPLWAFVAVSAVRDEATGRALYMIVQMQDISARRETEKALEESESRWNFALESAGQGVWDHDYGRNRTFYSATWARMLGYRPEDMSSESDAWLSLVHPFDLPRLLHQEHLHLEGRTAQFECEFRMRHKDGHWVWILDRGKVIAHGPDGRPTRMIGTHTDITEHRLLTEALQQEKERLRITLQSIGDGVICTDEEGRVTFVNPIAEALTGWSATAALGRPCDLVFRVVHEIDDVPVENVVTTCLARLDRVARDEGMVLVGRSGARVDVKASASPVRKPTGEVLGAVLVFQDVTRARTLQKELAVMASHDALTGLLNRTSFERRLEEHCAELASGGREHTLVFLDLDRFKIINDTAGHAAGDVLLREIGRLIREHMRRADVVARLGGDEFGVLIVDTPIGEAEAIAERLLERIGRTRFAWSGRVYEVGASVGLARVDGETPHAADVMSRADVACYAAKASGRNRVSVYHPSEGDARRHHHELYTAAGIRAALETGRFVVYAQTIADLRPSGRLHHHAELLVRMIEEDGSILSPGAFIPAAERYGLMAAIDRFMISQVLERYDRAILAVPRLVVSINLSANSLEDPGLLAYLAEKLEGSALPPHRIHFEITETSLINNLTHAGRLVEALRAAGYSIMLDDFGAGVSSFAYLEQFPVDYLKIDGSFVRKLTTSFVDRAIVESINDIGHKLGAITVAEFVEDAETLQALEDIGIDMAQGYHIARPQPLEELLERLSDGSIPALPERMAG</sequence>
<feature type="domain" description="PAC" evidence="3">
    <location>
        <begin position="634"/>
        <end position="686"/>
    </location>
</feature>
<dbReference type="AlphaFoldDB" id="A0A4V2KT06"/>
<dbReference type="Pfam" id="PF00990">
    <property type="entry name" value="GGDEF"/>
    <property type="match status" value="1"/>
</dbReference>
<dbReference type="InterPro" id="IPR001610">
    <property type="entry name" value="PAC"/>
</dbReference>
<dbReference type="CDD" id="cd00130">
    <property type="entry name" value="PAS"/>
    <property type="match status" value="3"/>
</dbReference>
<dbReference type="SMART" id="SM00052">
    <property type="entry name" value="EAL"/>
    <property type="match status" value="1"/>
</dbReference>
<dbReference type="InterPro" id="IPR001633">
    <property type="entry name" value="EAL_dom"/>
</dbReference>
<evidence type="ECO:0000256" key="1">
    <source>
        <dbReference type="SAM" id="Phobius"/>
    </source>
</evidence>
<dbReference type="Proteomes" id="UP000292781">
    <property type="component" value="Unassembled WGS sequence"/>
</dbReference>
<evidence type="ECO:0000313" key="6">
    <source>
        <dbReference type="EMBL" id="TBW35219.1"/>
    </source>
</evidence>
<dbReference type="OrthoDB" id="9814202at2"/>
<feature type="domain" description="PAS" evidence="2">
    <location>
        <begin position="556"/>
        <end position="636"/>
    </location>
</feature>
<dbReference type="CDD" id="cd01948">
    <property type="entry name" value="EAL"/>
    <property type="match status" value="1"/>
</dbReference>
<dbReference type="SMART" id="SM00086">
    <property type="entry name" value="PAC"/>
    <property type="match status" value="3"/>
</dbReference>
<keyword evidence="1" id="KW-1133">Transmembrane helix</keyword>
<dbReference type="InterPro" id="IPR035965">
    <property type="entry name" value="PAS-like_dom_sf"/>
</dbReference>